<protein>
    <recommendedName>
        <fullName evidence="4">DUF1700 domain-containing protein</fullName>
    </recommendedName>
</protein>
<keyword evidence="1" id="KW-0812">Transmembrane</keyword>
<dbReference type="EMBL" id="JBHRTS010000005">
    <property type="protein sequence ID" value="MFC3194698.1"/>
    <property type="molecule type" value="Genomic_DNA"/>
</dbReference>
<keyword evidence="1" id="KW-1133">Transmembrane helix</keyword>
<keyword evidence="3" id="KW-1185">Reference proteome</keyword>
<dbReference type="RefSeq" id="WP_077410750.1">
    <property type="nucleotide sequence ID" value="NZ_JBHRTS010000005.1"/>
</dbReference>
<reference evidence="3" key="1">
    <citation type="journal article" date="2019" name="Int. J. Syst. Evol. Microbiol.">
        <title>The Global Catalogue of Microorganisms (GCM) 10K type strain sequencing project: providing services to taxonomists for standard genome sequencing and annotation.</title>
        <authorList>
            <consortium name="The Broad Institute Genomics Platform"/>
            <consortium name="The Broad Institute Genome Sequencing Center for Infectious Disease"/>
            <person name="Wu L."/>
            <person name="Ma J."/>
        </authorList>
    </citation>
    <scope>NUCLEOTIDE SEQUENCE [LARGE SCALE GENOMIC DNA]</scope>
    <source>
        <strain evidence="3">KCTC 42953</strain>
    </source>
</reference>
<evidence type="ECO:0000256" key="1">
    <source>
        <dbReference type="SAM" id="Phobius"/>
    </source>
</evidence>
<evidence type="ECO:0000313" key="2">
    <source>
        <dbReference type="EMBL" id="MFC3194698.1"/>
    </source>
</evidence>
<feature type="transmembrane region" description="Helical" evidence="1">
    <location>
        <begin position="154"/>
        <end position="172"/>
    </location>
</feature>
<keyword evidence="1" id="KW-0472">Membrane</keyword>
<name>A0ABV7JD80_9GAMM</name>
<organism evidence="2 3">
    <name type="scientific">Marinicella sediminis</name>
    <dbReference type="NCBI Taxonomy" id="1792834"/>
    <lineage>
        <taxon>Bacteria</taxon>
        <taxon>Pseudomonadati</taxon>
        <taxon>Pseudomonadota</taxon>
        <taxon>Gammaproteobacteria</taxon>
        <taxon>Lysobacterales</taxon>
        <taxon>Marinicellaceae</taxon>
        <taxon>Marinicella</taxon>
    </lineage>
</organism>
<feature type="transmembrane region" description="Helical" evidence="1">
    <location>
        <begin position="98"/>
        <end position="123"/>
    </location>
</feature>
<dbReference type="Pfam" id="PF22564">
    <property type="entry name" value="HAAS"/>
    <property type="match status" value="1"/>
</dbReference>
<accession>A0ABV7JD80</accession>
<evidence type="ECO:0000313" key="3">
    <source>
        <dbReference type="Proteomes" id="UP001595533"/>
    </source>
</evidence>
<comment type="caution">
    <text evidence="2">The sequence shown here is derived from an EMBL/GenBank/DDBJ whole genome shotgun (WGS) entry which is preliminary data.</text>
</comment>
<evidence type="ECO:0008006" key="4">
    <source>
        <dbReference type="Google" id="ProtNLM"/>
    </source>
</evidence>
<dbReference type="Proteomes" id="UP001595533">
    <property type="component" value="Unassembled WGS sequence"/>
</dbReference>
<proteinExistence type="predicted"/>
<sequence>MSVRTHIRNYLSSLNKYLSRLDKADAGEVIKEIESHILDAVDAREAAGQPVDIKQILSGFGPPRDLASQYVDHILTGTPPPKGFNAIKKITRGVTKGLWFSMAVFGYLIAAMLGVLGLIKLFFPQDIGLWTAAQGNTVVITFTDANFPMSREVLGWWLVPLALIGCTLVLLLTRKVLAALKNGMN</sequence>
<gene>
    <name evidence="2" type="ORF">ACFODZ_10655</name>
</gene>